<dbReference type="GO" id="GO:0098552">
    <property type="term" value="C:side of membrane"/>
    <property type="evidence" value="ECO:0007669"/>
    <property type="project" value="UniProtKB-KW"/>
</dbReference>
<sequence length="578" mass="64405">MVCLLTLIQPILKNHSVVLTSHYSATDLQSSIRQTRRTEAVVDPRASIPTAVLRVCYPSYTALRYNTLNRSNPFLSKFNLVFNVFKDMLNKSKRDFHDMFTKTYGIIYEQNSYVFTDLFKELERYYATGQVDLVDAMDDFFNTLYQKMFTVLNAQYTFDDKYLECVNERMKELKPFGDVPSKLSTLLKRSFVATRTFSQALHVAADVVKNMENMSISESCHSAVAKMSHCQACSGLSELKPCSNYCTNVMKGCLAYHSVLDSHWNSFIDVTDKVVDRLLGPFNIEMVVEPIDIKISEAIMIFQENAQQVSQRVFTGCGKPTLGRNKRYITKTRLGTHKSRRATGEIELETFDFSNRGGGGEESTHGSGEEMGKLESVLRETREALKNTKNFWQKFPYHMCGKGMTASTQDPCWNGKSKDRYLTDVIGDGIINQQKNPEVAIDVSLPNSLVNEQVFSLKTINNRLKSAYNGMDVDWIDNEEFYGSGGSGSGAGIDETGSGMSPTDVTEAPDPSSSEPATPKAEDNNKEPNEIDPIPDLRNNVTVVNTNGNSIAGAPKCDIAAITFMIPLIACLLGGSSL</sequence>
<dbReference type="GO" id="GO:0009986">
    <property type="term" value="C:cell surface"/>
    <property type="evidence" value="ECO:0007669"/>
    <property type="project" value="TreeGrafter"/>
</dbReference>
<dbReference type="GO" id="GO:0005576">
    <property type="term" value="C:extracellular region"/>
    <property type="evidence" value="ECO:0007669"/>
    <property type="project" value="TreeGrafter"/>
</dbReference>
<dbReference type="PANTHER" id="PTHR10822:SF30">
    <property type="entry name" value="DALLY-LIKE, ISOFORM A"/>
    <property type="match status" value="1"/>
</dbReference>
<gene>
    <name evidence="14" type="ORF">NEZAVI_LOCUS8769</name>
</gene>
<name>A0A9P0HC64_NEZVI</name>
<dbReference type="GO" id="GO:0045202">
    <property type="term" value="C:synapse"/>
    <property type="evidence" value="ECO:0007669"/>
    <property type="project" value="TreeGrafter"/>
</dbReference>
<evidence type="ECO:0000256" key="2">
    <source>
        <dbReference type="ARBA" id="ARBA00010260"/>
    </source>
</evidence>
<dbReference type="Proteomes" id="UP001152798">
    <property type="component" value="Chromosome 4"/>
</dbReference>
<comment type="similarity">
    <text evidence="2 11">Belongs to the glypican family.</text>
</comment>
<keyword evidence="10 12" id="KW-0449">Lipoprotein</keyword>
<evidence type="ECO:0000256" key="11">
    <source>
        <dbReference type="RuleBase" id="RU003518"/>
    </source>
</evidence>
<keyword evidence="4 12" id="KW-0336">GPI-anchor</keyword>
<dbReference type="OrthoDB" id="10010764at2759"/>
<feature type="compositionally biased region" description="Basic and acidic residues" evidence="13">
    <location>
        <begin position="362"/>
        <end position="372"/>
    </location>
</feature>
<dbReference type="InterPro" id="IPR019803">
    <property type="entry name" value="Glypican_CS"/>
</dbReference>
<comment type="function">
    <text evidence="12">Cell surface proteoglycan.</text>
</comment>
<protein>
    <recommendedName>
        <fullName evidence="16">Glypican-6</fullName>
    </recommendedName>
</protein>
<feature type="compositionally biased region" description="Basic and acidic residues" evidence="13">
    <location>
        <begin position="520"/>
        <end position="529"/>
    </location>
</feature>
<evidence type="ECO:0000256" key="8">
    <source>
        <dbReference type="ARBA" id="ARBA00023180"/>
    </source>
</evidence>
<dbReference type="AlphaFoldDB" id="A0A9P0HC64"/>
<evidence type="ECO:0000256" key="12">
    <source>
        <dbReference type="RuleBase" id="RU003519"/>
    </source>
</evidence>
<evidence type="ECO:0000313" key="15">
    <source>
        <dbReference type="Proteomes" id="UP001152798"/>
    </source>
</evidence>
<evidence type="ECO:0000313" key="14">
    <source>
        <dbReference type="EMBL" id="CAH1399288.1"/>
    </source>
</evidence>
<keyword evidence="8" id="KW-0325">Glycoprotein</keyword>
<dbReference type="GO" id="GO:1905475">
    <property type="term" value="P:regulation of protein localization to membrane"/>
    <property type="evidence" value="ECO:0007669"/>
    <property type="project" value="TreeGrafter"/>
</dbReference>
<dbReference type="Pfam" id="PF01153">
    <property type="entry name" value="Glypican"/>
    <property type="match status" value="1"/>
</dbReference>
<dbReference type="EMBL" id="OV725080">
    <property type="protein sequence ID" value="CAH1399288.1"/>
    <property type="molecule type" value="Genomic_DNA"/>
</dbReference>
<feature type="region of interest" description="Disordered" evidence="13">
    <location>
        <begin position="352"/>
        <end position="372"/>
    </location>
</feature>
<keyword evidence="3" id="KW-1003">Cell membrane</keyword>
<evidence type="ECO:0000256" key="6">
    <source>
        <dbReference type="ARBA" id="ARBA00022974"/>
    </source>
</evidence>
<dbReference type="GO" id="GO:0016477">
    <property type="term" value="P:cell migration"/>
    <property type="evidence" value="ECO:0007669"/>
    <property type="project" value="TreeGrafter"/>
</dbReference>
<evidence type="ECO:0000256" key="13">
    <source>
        <dbReference type="SAM" id="MobiDB-lite"/>
    </source>
</evidence>
<keyword evidence="7 12" id="KW-0472">Membrane</keyword>
<evidence type="ECO:0000256" key="7">
    <source>
        <dbReference type="ARBA" id="ARBA00023136"/>
    </source>
</evidence>
<keyword evidence="9 12" id="KW-0357">Heparan sulfate</keyword>
<evidence type="ECO:0008006" key="16">
    <source>
        <dbReference type="Google" id="ProtNLM"/>
    </source>
</evidence>
<dbReference type="GO" id="GO:0009966">
    <property type="term" value="P:regulation of signal transduction"/>
    <property type="evidence" value="ECO:0007669"/>
    <property type="project" value="InterPro"/>
</dbReference>
<dbReference type="PANTHER" id="PTHR10822">
    <property type="entry name" value="GLYPICAN"/>
    <property type="match status" value="1"/>
</dbReference>
<proteinExistence type="inferred from homology"/>
<evidence type="ECO:0000256" key="1">
    <source>
        <dbReference type="ARBA" id="ARBA00004609"/>
    </source>
</evidence>
<evidence type="ECO:0000256" key="4">
    <source>
        <dbReference type="ARBA" id="ARBA00022622"/>
    </source>
</evidence>
<accession>A0A9P0HC64</accession>
<evidence type="ECO:0000256" key="9">
    <source>
        <dbReference type="ARBA" id="ARBA00023207"/>
    </source>
</evidence>
<reference evidence="14" key="1">
    <citation type="submission" date="2022-01" db="EMBL/GenBank/DDBJ databases">
        <authorList>
            <person name="King R."/>
        </authorList>
    </citation>
    <scope>NUCLEOTIDE SEQUENCE</scope>
</reference>
<evidence type="ECO:0000256" key="10">
    <source>
        <dbReference type="ARBA" id="ARBA00023288"/>
    </source>
</evidence>
<keyword evidence="15" id="KW-1185">Reference proteome</keyword>
<dbReference type="InterPro" id="IPR001863">
    <property type="entry name" value="Glypican"/>
</dbReference>
<dbReference type="PROSITE" id="PS01207">
    <property type="entry name" value="GLYPICAN"/>
    <property type="match status" value="1"/>
</dbReference>
<organism evidence="14 15">
    <name type="scientific">Nezara viridula</name>
    <name type="common">Southern green stink bug</name>
    <name type="synonym">Cimex viridulus</name>
    <dbReference type="NCBI Taxonomy" id="85310"/>
    <lineage>
        <taxon>Eukaryota</taxon>
        <taxon>Metazoa</taxon>
        <taxon>Ecdysozoa</taxon>
        <taxon>Arthropoda</taxon>
        <taxon>Hexapoda</taxon>
        <taxon>Insecta</taxon>
        <taxon>Pterygota</taxon>
        <taxon>Neoptera</taxon>
        <taxon>Paraneoptera</taxon>
        <taxon>Hemiptera</taxon>
        <taxon>Heteroptera</taxon>
        <taxon>Panheteroptera</taxon>
        <taxon>Pentatomomorpha</taxon>
        <taxon>Pentatomoidea</taxon>
        <taxon>Pentatomidae</taxon>
        <taxon>Pentatominae</taxon>
        <taxon>Nezara</taxon>
    </lineage>
</organism>
<dbReference type="GO" id="GO:0005886">
    <property type="term" value="C:plasma membrane"/>
    <property type="evidence" value="ECO:0007669"/>
    <property type="project" value="UniProtKB-SubCell"/>
</dbReference>
<evidence type="ECO:0000256" key="5">
    <source>
        <dbReference type="ARBA" id="ARBA00022729"/>
    </source>
</evidence>
<comment type="subcellular location">
    <subcellularLocation>
        <location evidence="1 12">Cell membrane</location>
        <topology evidence="1 12">Lipid-anchor</topology>
        <topology evidence="1 12">GPI-anchor</topology>
    </subcellularLocation>
</comment>
<evidence type="ECO:0000256" key="3">
    <source>
        <dbReference type="ARBA" id="ARBA00022475"/>
    </source>
</evidence>
<keyword evidence="6 12" id="KW-0654">Proteoglycan</keyword>
<feature type="region of interest" description="Disordered" evidence="13">
    <location>
        <begin position="486"/>
        <end position="538"/>
    </location>
</feature>
<keyword evidence="5" id="KW-0732">Signal</keyword>